<feature type="domain" description="DUF7507" evidence="2">
    <location>
        <begin position="321"/>
        <end position="423"/>
    </location>
</feature>
<dbReference type="EMBL" id="LT629751">
    <property type="protein sequence ID" value="SDS39433.1"/>
    <property type="molecule type" value="Genomic_DNA"/>
</dbReference>
<dbReference type="AlphaFoldDB" id="A0A1H1RUX1"/>
<keyword evidence="1" id="KW-0732">Signal</keyword>
<name>A0A1H1RUX1_9PSED</name>
<sequence>MHTHKFLRTLPRSLLSAAVVAGIVTAAGVFAVDGNPPGLFELDGNTVDVGGTPGDDWGSIFTGTNLGTPAASTGILADPAPLTIYTQGGSKDINDVSEWRHTNGNVPDKDDITNAYAAGYINPNNVSHNGQVVHQAGDLIIYFGLDRYANNGDAFAGFWFFQDDVGLGPNGTFQGVHTARDGDQRGDLLVLVEYPQGANAQPEIKVYEWDPADADNDNVADNLDEIYSSTNAKCDGAGNKLACAITNVNNLTNEPAWDYTPKSGPASDLPKESFFEGGINVTRLLGGATPCFSSFLAETRSSRSETAQLKDFVLGNFDLCSIAVTKTCEAEVNDQDGGNSVVVNFSGEVTNDGGLALNNVTVTDDMGTPGDTGDDQVVFGPATLQPGETQPYSGSYETTAIPATDQVTATGSRGTATVEATADATCSPTVSPAITVDKFCSATLKEDGSGVDVLFNGTVTNTGNVALENVTVVDDNGTADPGDDVTVLGPVTLNAGASMPYNGGFGVTGSNTSTDHVVASGTDVLTDVEVSDTAEATCLADTNPSILLAKQCTATVNSSGDGIDVSFTGSVTNNGNVILNNVTVIDDNGTPGNTGDDVTLIDNATLAVGASLPFSGNFSGSGSSSTDVVSATASDALTGDVVSDTETATCAADVNPAILVSKQCTATVNSAGTAIDVLFIGSVTNTGNVVLQNVNVVDDNGTPGNSGDDVTLISNATLGVGASLPFNGNFSSSSASSTDVVTATGVDMLTSQAVSDTETASCAADLNPSIAVTKQCTDAMAHDQPILFNGTVSNTGNVALLGVTVVDDNGTPADPLDDQTFNLGDLAPGASANYNGSYSPGTGTWTNTVEANANGALETGSFTATASATCDVPPPPPEFEGCTPGFWKNSPGSWVGYSPNQLVGSVFSLPSGVLNNQLGDDTLMEALGYPGGTNLVGAAQILLRAAVASLLNAGHPDVDFPLTTSEVITQVNAALATKDRGTILALASTLDGYNNLGCDLPNDNSF</sequence>
<dbReference type="Proteomes" id="UP000243359">
    <property type="component" value="Chromosome I"/>
</dbReference>
<dbReference type="RefSeq" id="WP_157719511.1">
    <property type="nucleotide sequence ID" value="NZ_LT629751.1"/>
</dbReference>
<protein>
    <recommendedName>
        <fullName evidence="2">DUF7507 domain-containing protein</fullName>
    </recommendedName>
</protein>
<proteinExistence type="predicted"/>
<accession>A0A1H1RUX1</accession>
<dbReference type="STRING" id="1392877.SAMN05216221_1722"/>
<keyword evidence="4" id="KW-1185">Reference proteome</keyword>
<feature type="domain" description="DUF7507" evidence="2">
    <location>
        <begin position="431"/>
        <end position="519"/>
    </location>
</feature>
<dbReference type="InterPro" id="IPR055354">
    <property type="entry name" value="DUF7507"/>
</dbReference>
<feature type="chain" id="PRO_5009259319" description="DUF7507 domain-containing protein" evidence="1">
    <location>
        <begin position="32"/>
        <end position="1006"/>
    </location>
</feature>
<dbReference type="OrthoDB" id="6257262at2"/>
<gene>
    <name evidence="3" type="ORF">SAMN05216221_1722</name>
</gene>
<dbReference type="Pfam" id="PF24346">
    <property type="entry name" value="DUF7507"/>
    <property type="match status" value="3"/>
</dbReference>
<reference evidence="4" key="1">
    <citation type="submission" date="2016-10" db="EMBL/GenBank/DDBJ databases">
        <authorList>
            <person name="Varghese N."/>
            <person name="Submissions S."/>
        </authorList>
    </citation>
    <scope>NUCLEOTIDE SEQUENCE [LARGE SCALE GENOMIC DNA]</scope>
    <source>
        <strain evidence="4">KCTC 32247</strain>
    </source>
</reference>
<evidence type="ECO:0000256" key="1">
    <source>
        <dbReference type="SAM" id="SignalP"/>
    </source>
</evidence>
<evidence type="ECO:0000313" key="3">
    <source>
        <dbReference type="EMBL" id="SDS39433.1"/>
    </source>
</evidence>
<evidence type="ECO:0000259" key="2">
    <source>
        <dbReference type="Pfam" id="PF24346"/>
    </source>
</evidence>
<feature type="signal peptide" evidence="1">
    <location>
        <begin position="1"/>
        <end position="31"/>
    </location>
</feature>
<organism evidence="3 4">
    <name type="scientific">Pseudomonas oryzae</name>
    <dbReference type="NCBI Taxonomy" id="1392877"/>
    <lineage>
        <taxon>Bacteria</taxon>
        <taxon>Pseudomonadati</taxon>
        <taxon>Pseudomonadota</taxon>
        <taxon>Gammaproteobacteria</taxon>
        <taxon>Pseudomonadales</taxon>
        <taxon>Pseudomonadaceae</taxon>
        <taxon>Pseudomonas</taxon>
    </lineage>
</organism>
<feature type="domain" description="DUF7507" evidence="2">
    <location>
        <begin position="767"/>
        <end position="839"/>
    </location>
</feature>
<evidence type="ECO:0000313" key="4">
    <source>
        <dbReference type="Proteomes" id="UP000243359"/>
    </source>
</evidence>